<feature type="compositionally biased region" description="Low complexity" evidence="3">
    <location>
        <begin position="157"/>
        <end position="171"/>
    </location>
</feature>
<dbReference type="GO" id="GO:0005634">
    <property type="term" value="C:nucleus"/>
    <property type="evidence" value="ECO:0007669"/>
    <property type="project" value="TreeGrafter"/>
</dbReference>
<evidence type="ECO:0000259" key="4">
    <source>
        <dbReference type="PROSITE" id="PS50234"/>
    </source>
</evidence>
<accession>A0A2X0MYQ8</accession>
<dbReference type="Pfam" id="PF13519">
    <property type="entry name" value="VWA_2"/>
    <property type="match status" value="1"/>
</dbReference>
<organism evidence="5 6">
    <name type="scientific">Microbotryum saponariae</name>
    <dbReference type="NCBI Taxonomy" id="289078"/>
    <lineage>
        <taxon>Eukaryota</taxon>
        <taxon>Fungi</taxon>
        <taxon>Dikarya</taxon>
        <taxon>Basidiomycota</taxon>
        <taxon>Pucciniomycotina</taxon>
        <taxon>Microbotryomycetes</taxon>
        <taxon>Microbotryales</taxon>
        <taxon>Microbotryaceae</taxon>
        <taxon>Microbotryum</taxon>
    </lineage>
</organism>
<evidence type="ECO:0000313" key="6">
    <source>
        <dbReference type="Proteomes" id="UP000249723"/>
    </source>
</evidence>
<dbReference type="Gene3D" id="3.40.50.410">
    <property type="entry name" value="von Willebrand factor, type A domain"/>
    <property type="match status" value="1"/>
</dbReference>
<dbReference type="GO" id="GO:0005829">
    <property type="term" value="C:cytosol"/>
    <property type="evidence" value="ECO:0007669"/>
    <property type="project" value="TreeGrafter"/>
</dbReference>
<dbReference type="InterPro" id="IPR036465">
    <property type="entry name" value="vWFA_dom_sf"/>
</dbReference>
<dbReference type="OrthoDB" id="1731724at2759"/>
<dbReference type="Proteomes" id="UP000249723">
    <property type="component" value="Unassembled WGS sequence"/>
</dbReference>
<evidence type="ECO:0000313" key="5">
    <source>
        <dbReference type="EMBL" id="SDA02370.1"/>
    </source>
</evidence>
<comment type="similarity">
    <text evidence="1">Belongs to the proteasome subunit S5A family.</text>
</comment>
<dbReference type="SMART" id="SM00726">
    <property type="entry name" value="UIM"/>
    <property type="match status" value="3"/>
</dbReference>
<evidence type="ECO:0000256" key="1">
    <source>
        <dbReference type="ARBA" id="ARBA00005574"/>
    </source>
</evidence>
<dbReference type="InterPro" id="IPR003903">
    <property type="entry name" value="UIM_dom"/>
</dbReference>
<evidence type="ECO:0000256" key="3">
    <source>
        <dbReference type="SAM" id="MobiDB-lite"/>
    </source>
</evidence>
<dbReference type="STRING" id="289078.A0A2X0MYQ8"/>
<keyword evidence="2" id="KW-0647">Proteasome</keyword>
<dbReference type="AlphaFoldDB" id="A0A2X0MYQ8"/>
<gene>
    <name evidence="5" type="ORF">BZ3500_MVSOF-1268-A1-R1_CHR7-3G09663</name>
</gene>
<dbReference type="InterPro" id="IPR027040">
    <property type="entry name" value="PSMD4"/>
</dbReference>
<dbReference type="GO" id="GO:0043161">
    <property type="term" value="P:proteasome-mediated ubiquitin-dependent protein catabolic process"/>
    <property type="evidence" value="ECO:0007669"/>
    <property type="project" value="TreeGrafter"/>
</dbReference>
<evidence type="ECO:0000256" key="2">
    <source>
        <dbReference type="ARBA" id="ARBA00022942"/>
    </source>
</evidence>
<dbReference type="PROSITE" id="PS50234">
    <property type="entry name" value="VWFA"/>
    <property type="match status" value="1"/>
</dbReference>
<dbReference type="PROSITE" id="PS50330">
    <property type="entry name" value="UIM"/>
    <property type="match status" value="3"/>
</dbReference>
<reference evidence="6" key="1">
    <citation type="submission" date="2016-10" db="EMBL/GenBank/DDBJ databases">
        <authorList>
            <person name="Jeantristanb JTB J.-T."/>
            <person name="Ricardo R."/>
        </authorList>
    </citation>
    <scope>NUCLEOTIDE SEQUENCE [LARGE SCALE GENOMIC DNA]</scope>
</reference>
<dbReference type="Gene3D" id="1.10.287.3990">
    <property type="match status" value="1"/>
</dbReference>
<keyword evidence="6" id="KW-1185">Reference proteome</keyword>
<dbReference type="GO" id="GO:0036435">
    <property type="term" value="F:K48-linked polyubiquitin modification-dependent protein binding"/>
    <property type="evidence" value="ECO:0007669"/>
    <property type="project" value="UniProtKB-ARBA"/>
</dbReference>
<dbReference type="PANTHER" id="PTHR10223">
    <property type="entry name" value="26S PROTEASOME NON-ATPASE REGULATORY SUBUNIT 4"/>
    <property type="match status" value="1"/>
</dbReference>
<feature type="region of interest" description="Disordered" evidence="3">
    <location>
        <begin position="145"/>
        <end position="181"/>
    </location>
</feature>
<dbReference type="Pfam" id="PF02809">
    <property type="entry name" value="UIM"/>
    <property type="match status" value="3"/>
</dbReference>
<protein>
    <submittedName>
        <fullName evidence="5">BZ3500_MvSof-1268-A1-R1_Chr7-3g09663 protein</fullName>
    </submittedName>
</protein>
<feature type="region of interest" description="Disordered" evidence="3">
    <location>
        <begin position="289"/>
        <end position="309"/>
    </location>
</feature>
<dbReference type="GO" id="GO:0008540">
    <property type="term" value="C:proteasome regulatory particle, base subcomplex"/>
    <property type="evidence" value="ECO:0007669"/>
    <property type="project" value="TreeGrafter"/>
</dbReference>
<name>A0A2X0MYQ8_9BASI</name>
<dbReference type="EMBL" id="FMWP01000125">
    <property type="protein sequence ID" value="SDA02370.1"/>
    <property type="molecule type" value="Genomic_DNA"/>
</dbReference>
<feature type="domain" description="VWFA" evidence="4">
    <location>
        <begin position="5"/>
        <end position="193"/>
    </location>
</feature>
<proteinExistence type="inferred from homology"/>
<dbReference type="FunFam" id="3.40.50.410:FF:000005">
    <property type="entry name" value="26S proteasome non-ATPase regulatory subunit 4"/>
    <property type="match status" value="1"/>
</dbReference>
<dbReference type="PANTHER" id="PTHR10223:SF0">
    <property type="entry name" value="26S PROTEASOME NON-ATPASE REGULATORY SUBUNIT 4"/>
    <property type="match status" value="1"/>
</dbReference>
<dbReference type="SUPFAM" id="SSF53300">
    <property type="entry name" value="vWA-like"/>
    <property type="match status" value="1"/>
</dbReference>
<dbReference type="InterPro" id="IPR002035">
    <property type="entry name" value="VWF_A"/>
</dbReference>
<sequence>MSLEATMLVLDNSAYAINGDFTPTRLEAQSDAVHVIFNRKLNAHPESEVGLMVMAGPAPQVLVTPTQDEGKLIAALHTIQPSGQADLETAIKVAQLALKHRQNKNQRQRIIVFCASPISTTSATLSKLGKKMKKNNVAIDIVAFGSSSDSPDDDGGVDLSIPSVPSSSTPQEPTPPTRPETTQHKLTTLYEAVNSSENSHLLFVERGPYLLSERLAQSPILRTRGTEEDYSQFGGGGGQGSAAVARTGEEEDGFGVDPNLDPELAMALRMSLQEERARQAALEQAKANTAARVGAHTSNEEQGTVDGAGAEPMETETLLGAEAVGTEVDDVEIEHDGEEEDDLAKALALSRGAEGEEGDVEMEEEQEMARAIAMSMQEAQEHEATEAKKDAK</sequence>